<proteinExistence type="predicted"/>
<feature type="transmembrane region" description="Helical" evidence="6">
    <location>
        <begin position="383"/>
        <end position="402"/>
    </location>
</feature>
<keyword evidence="8" id="KW-1185">Reference proteome</keyword>
<feature type="transmembrane region" description="Helical" evidence="6">
    <location>
        <begin position="235"/>
        <end position="254"/>
    </location>
</feature>
<gene>
    <name evidence="7" type="ordered locus">RGE_41270</name>
</gene>
<evidence type="ECO:0000256" key="2">
    <source>
        <dbReference type="ARBA" id="ARBA00022475"/>
    </source>
</evidence>
<feature type="transmembrane region" description="Helical" evidence="6">
    <location>
        <begin position="133"/>
        <end position="151"/>
    </location>
</feature>
<name>I0HWS6_RUBGI</name>
<dbReference type="PANTHER" id="PTHR30250:SF26">
    <property type="entry name" value="PSMA PROTEIN"/>
    <property type="match status" value="1"/>
</dbReference>
<feature type="transmembrane region" description="Helical" evidence="6">
    <location>
        <begin position="190"/>
        <end position="214"/>
    </location>
</feature>
<dbReference type="Pfam" id="PF01943">
    <property type="entry name" value="Polysacc_synt"/>
    <property type="match status" value="1"/>
</dbReference>
<reference evidence="7 8" key="1">
    <citation type="journal article" date="2012" name="J. Bacteriol.">
        <title>Complete genome sequence of phototrophic betaproteobacterium Rubrivivax gelatinosus IL144.</title>
        <authorList>
            <person name="Nagashima S."/>
            <person name="Kamimura A."/>
            <person name="Shimizu T."/>
            <person name="Nakamura-isaki S."/>
            <person name="Aono E."/>
            <person name="Sakamoto K."/>
            <person name="Ichikawa N."/>
            <person name="Nakazawa H."/>
            <person name="Sekine M."/>
            <person name="Yamazaki S."/>
            <person name="Fujita N."/>
            <person name="Shimada K."/>
            <person name="Hanada S."/>
            <person name="Nagashima K.V.P."/>
        </authorList>
    </citation>
    <scope>NUCLEOTIDE SEQUENCE [LARGE SCALE GENOMIC DNA]</scope>
    <source>
        <strain evidence="8">NBRC 100245 / IL144</strain>
    </source>
</reference>
<dbReference type="InterPro" id="IPR002797">
    <property type="entry name" value="Polysacc_synth"/>
</dbReference>
<feature type="transmembrane region" description="Helical" evidence="6">
    <location>
        <begin position="12"/>
        <end position="33"/>
    </location>
</feature>
<keyword evidence="4 6" id="KW-1133">Transmembrane helix</keyword>
<dbReference type="RefSeq" id="WP_014430312.1">
    <property type="nucleotide sequence ID" value="NC_017075.1"/>
</dbReference>
<feature type="transmembrane region" description="Helical" evidence="6">
    <location>
        <begin position="45"/>
        <end position="70"/>
    </location>
</feature>
<dbReference type="InterPro" id="IPR050833">
    <property type="entry name" value="Poly_Biosynth_Transport"/>
</dbReference>
<dbReference type="HOGENOM" id="CLU_044954_0_0_4"/>
<evidence type="ECO:0000256" key="5">
    <source>
        <dbReference type="ARBA" id="ARBA00023136"/>
    </source>
</evidence>
<evidence type="ECO:0000256" key="1">
    <source>
        <dbReference type="ARBA" id="ARBA00004651"/>
    </source>
</evidence>
<feature type="transmembrane region" description="Helical" evidence="6">
    <location>
        <begin position="91"/>
        <end position="113"/>
    </location>
</feature>
<feature type="transmembrane region" description="Helical" evidence="6">
    <location>
        <begin position="319"/>
        <end position="340"/>
    </location>
</feature>
<feature type="transmembrane region" description="Helical" evidence="6">
    <location>
        <begin position="163"/>
        <end position="184"/>
    </location>
</feature>
<dbReference type="eggNOG" id="COG2244">
    <property type="taxonomic scope" value="Bacteria"/>
</dbReference>
<keyword evidence="2" id="KW-1003">Cell membrane</keyword>
<dbReference type="KEGG" id="rge:RGE_41270"/>
<organism evidence="7 8">
    <name type="scientific">Rubrivivax gelatinosus (strain NBRC 100245 / IL144)</name>
    <dbReference type="NCBI Taxonomy" id="983917"/>
    <lineage>
        <taxon>Bacteria</taxon>
        <taxon>Pseudomonadati</taxon>
        <taxon>Pseudomonadota</taxon>
        <taxon>Betaproteobacteria</taxon>
        <taxon>Burkholderiales</taxon>
        <taxon>Sphaerotilaceae</taxon>
        <taxon>Rubrivivax</taxon>
    </lineage>
</organism>
<evidence type="ECO:0000256" key="3">
    <source>
        <dbReference type="ARBA" id="ARBA00022692"/>
    </source>
</evidence>
<protein>
    <submittedName>
        <fullName evidence="7">Polysaccharide biosynthesis family protein</fullName>
    </submittedName>
</protein>
<dbReference type="AlphaFoldDB" id="I0HWS6"/>
<dbReference type="GO" id="GO:0005886">
    <property type="term" value="C:plasma membrane"/>
    <property type="evidence" value="ECO:0007669"/>
    <property type="project" value="UniProtKB-SubCell"/>
</dbReference>
<feature type="transmembrane region" description="Helical" evidence="6">
    <location>
        <begin position="408"/>
        <end position="431"/>
    </location>
</feature>
<keyword evidence="5 6" id="KW-0472">Membrane</keyword>
<feature type="transmembrane region" description="Helical" evidence="6">
    <location>
        <begin position="352"/>
        <end position="371"/>
    </location>
</feature>
<dbReference type="Proteomes" id="UP000007883">
    <property type="component" value="Chromosome"/>
</dbReference>
<dbReference type="PANTHER" id="PTHR30250">
    <property type="entry name" value="PST FAMILY PREDICTED COLANIC ACID TRANSPORTER"/>
    <property type="match status" value="1"/>
</dbReference>
<dbReference type="EMBL" id="AP012320">
    <property type="protein sequence ID" value="BAL97463.1"/>
    <property type="molecule type" value="Genomic_DNA"/>
</dbReference>
<feature type="transmembrane region" description="Helical" evidence="6">
    <location>
        <begin position="279"/>
        <end position="298"/>
    </location>
</feature>
<dbReference type="PATRIC" id="fig|983917.3.peg.4025"/>
<keyword evidence="3 6" id="KW-0812">Transmembrane</keyword>
<dbReference type="STRING" id="983917.RGE_41270"/>
<sequence>MKRIDARTARVVMTAGATYLGRFGTGVVVLITLPMAKQHLHPELFGVWMMLSALLGFMAFADLGIGNGVLNRTTHAQATNDKKLLLRTLASGYACTTFVASALFAAWITWAHYSEEPTIIAGTIAQTHKSDVLTALTVFAAVLALNIPASLIQRVQLGMQQGYWNGIAQFVCAILTLAAVPLTLQHDGSVAGLVLATLGIQAGVNIVNTLIWLARHGLLDPSEWRNTLDFPTVGALLRSGSLFLSLQLAAAFAFQSDSIVITQTLGQAAYGDFAVTQKLFLFVSMVLSASLVGLWPAFGDAIAKRNTDWIIKTLWRSAIGAASVALASVLALSAAMPWIMKNWMHGQVNPSWSLVAALATWTVIDAAANVLGAFMNGANILRAQLFFAVTMAICAFGAKWLLTPTLGTTGAVLATILAYCLISVPGQVYIFKKALKS</sequence>
<evidence type="ECO:0000313" key="8">
    <source>
        <dbReference type="Proteomes" id="UP000007883"/>
    </source>
</evidence>
<evidence type="ECO:0000256" key="4">
    <source>
        <dbReference type="ARBA" id="ARBA00022989"/>
    </source>
</evidence>
<evidence type="ECO:0000256" key="6">
    <source>
        <dbReference type="SAM" id="Phobius"/>
    </source>
</evidence>
<accession>I0HWS6</accession>
<evidence type="ECO:0000313" key="7">
    <source>
        <dbReference type="EMBL" id="BAL97463.1"/>
    </source>
</evidence>
<comment type="subcellular location">
    <subcellularLocation>
        <location evidence="1">Cell membrane</location>
        <topology evidence="1">Multi-pass membrane protein</topology>
    </subcellularLocation>
</comment>